<dbReference type="EMBL" id="JZSH01000092">
    <property type="protein sequence ID" value="KJF77906.1"/>
    <property type="molecule type" value="Genomic_DNA"/>
</dbReference>
<dbReference type="Proteomes" id="UP000032582">
    <property type="component" value="Unassembled WGS sequence"/>
</dbReference>
<proteinExistence type="predicted"/>
<sequence>MLYFLQTIPPNAAFTQHNAQYIRASPANCASGRNKKVKNGFNIRFFRQGGGGYVRYNTLQPALPGFGGYLTSERLPAILPPDMRWRA</sequence>
<organism evidence="1 2">
    <name type="scientific">Morganella morganii</name>
    <name type="common">Proteus morganii</name>
    <dbReference type="NCBI Taxonomy" id="582"/>
    <lineage>
        <taxon>Bacteria</taxon>
        <taxon>Pseudomonadati</taxon>
        <taxon>Pseudomonadota</taxon>
        <taxon>Gammaproteobacteria</taxon>
        <taxon>Enterobacterales</taxon>
        <taxon>Morganellaceae</taxon>
        <taxon>Morganella</taxon>
    </lineage>
</organism>
<reference evidence="1 2" key="1">
    <citation type="submission" date="2015-02" db="EMBL/GenBank/DDBJ databases">
        <title>Whole genome shotgun sequencing of cultured foodborne pathogen.</title>
        <authorList>
            <person name="Timme R."/>
            <person name="Allard M.W."/>
            <person name="Strain E."/>
            <person name="Evans P.S."/>
            <person name="Brown E."/>
        </authorList>
    </citation>
    <scope>NUCLEOTIDE SEQUENCE [LARGE SCALE GENOMIC DNA]</scope>
    <source>
        <strain evidence="1 2">GCSL-TSO-24</strain>
    </source>
</reference>
<accession>A0A0D8L9W5</accession>
<dbReference type="PATRIC" id="fig|582.24.peg.3003"/>
<comment type="caution">
    <text evidence="1">The sequence shown here is derived from an EMBL/GenBank/DDBJ whole genome shotgun (WGS) entry which is preliminary data.</text>
</comment>
<name>A0A0D8L9W5_MORMO</name>
<dbReference type="AlphaFoldDB" id="A0A0D8L9W5"/>
<evidence type="ECO:0000313" key="1">
    <source>
        <dbReference type="EMBL" id="KJF77906.1"/>
    </source>
</evidence>
<gene>
    <name evidence="1" type="ORF">UA45_09590</name>
</gene>
<protein>
    <submittedName>
        <fullName evidence="1">Uncharacterized protein</fullName>
    </submittedName>
</protein>
<evidence type="ECO:0000313" key="2">
    <source>
        <dbReference type="Proteomes" id="UP000032582"/>
    </source>
</evidence>